<comment type="caution">
    <text evidence="9">The sequence shown here is derived from an EMBL/GenBank/DDBJ whole genome shotgun (WGS) entry which is preliminary data.</text>
</comment>
<dbReference type="Pfam" id="PF00085">
    <property type="entry name" value="Thioredoxin"/>
    <property type="match status" value="1"/>
</dbReference>
<dbReference type="PROSITE" id="PS51352">
    <property type="entry name" value="THIOREDOXIN_2"/>
    <property type="match status" value="1"/>
</dbReference>
<gene>
    <name evidence="9" type="ORF">E1I18_00955</name>
</gene>
<organism evidence="9 10">
    <name type="scientific">Mycoplasmopsis mucosicanis</name>
    <dbReference type="NCBI Taxonomy" id="458208"/>
    <lineage>
        <taxon>Bacteria</taxon>
        <taxon>Bacillati</taxon>
        <taxon>Mycoplasmatota</taxon>
        <taxon>Mycoplasmoidales</taxon>
        <taxon>Metamycoplasmataceae</taxon>
        <taxon>Mycoplasmopsis</taxon>
    </lineage>
</organism>
<dbReference type="AlphaFoldDB" id="A0A507SXM6"/>
<dbReference type="SUPFAM" id="SSF52833">
    <property type="entry name" value="Thioredoxin-like"/>
    <property type="match status" value="1"/>
</dbReference>
<evidence type="ECO:0000256" key="3">
    <source>
        <dbReference type="ARBA" id="ARBA00022982"/>
    </source>
</evidence>
<protein>
    <recommendedName>
        <fullName evidence="6">Thioredoxin</fullName>
    </recommendedName>
</protein>
<feature type="disulfide bond" description="Redox-active" evidence="7">
    <location>
        <begin position="30"/>
        <end position="33"/>
    </location>
</feature>
<dbReference type="EMBL" id="SMDN01000003">
    <property type="protein sequence ID" value="TQC54012.1"/>
    <property type="molecule type" value="Genomic_DNA"/>
</dbReference>
<evidence type="ECO:0000256" key="5">
    <source>
        <dbReference type="ARBA" id="ARBA00023284"/>
    </source>
</evidence>
<evidence type="ECO:0000256" key="7">
    <source>
        <dbReference type="PIRSR" id="PIRSR000077-4"/>
    </source>
</evidence>
<dbReference type="PIRSF" id="PIRSF000077">
    <property type="entry name" value="Thioredoxin"/>
    <property type="match status" value="1"/>
</dbReference>
<evidence type="ECO:0000256" key="6">
    <source>
        <dbReference type="PIRNR" id="PIRNR000077"/>
    </source>
</evidence>
<evidence type="ECO:0000256" key="2">
    <source>
        <dbReference type="ARBA" id="ARBA00022448"/>
    </source>
</evidence>
<evidence type="ECO:0000313" key="9">
    <source>
        <dbReference type="EMBL" id="TQC54012.1"/>
    </source>
</evidence>
<evidence type="ECO:0000259" key="8">
    <source>
        <dbReference type="PROSITE" id="PS51352"/>
    </source>
</evidence>
<dbReference type="RefSeq" id="WP_141483741.1">
    <property type="nucleotide sequence ID" value="NZ_SMDN01000003.1"/>
</dbReference>
<dbReference type="PANTHER" id="PTHR45663">
    <property type="entry name" value="GEO12009P1"/>
    <property type="match status" value="1"/>
</dbReference>
<keyword evidence="2" id="KW-0813">Transport</keyword>
<comment type="similarity">
    <text evidence="1 6">Belongs to the thioredoxin family.</text>
</comment>
<dbReference type="InterPro" id="IPR036249">
    <property type="entry name" value="Thioredoxin-like_sf"/>
</dbReference>
<dbReference type="CDD" id="cd02947">
    <property type="entry name" value="TRX_family"/>
    <property type="match status" value="1"/>
</dbReference>
<dbReference type="OrthoDB" id="9790390at2"/>
<feature type="domain" description="Thioredoxin" evidence="8">
    <location>
        <begin position="1"/>
        <end position="103"/>
    </location>
</feature>
<dbReference type="InterPro" id="IPR013766">
    <property type="entry name" value="Thioredoxin_domain"/>
</dbReference>
<evidence type="ECO:0000256" key="1">
    <source>
        <dbReference type="ARBA" id="ARBA00008987"/>
    </source>
</evidence>
<dbReference type="PROSITE" id="PS00194">
    <property type="entry name" value="THIOREDOXIN_1"/>
    <property type="match status" value="1"/>
</dbReference>
<evidence type="ECO:0000313" key="10">
    <source>
        <dbReference type="Proteomes" id="UP000320801"/>
    </source>
</evidence>
<dbReference type="InterPro" id="IPR017937">
    <property type="entry name" value="Thioredoxin_CS"/>
</dbReference>
<name>A0A507SXM6_9BACT</name>
<dbReference type="PANTHER" id="PTHR45663:SF11">
    <property type="entry name" value="GEO12009P1"/>
    <property type="match status" value="1"/>
</dbReference>
<evidence type="ECO:0000256" key="4">
    <source>
        <dbReference type="ARBA" id="ARBA00023157"/>
    </source>
</evidence>
<accession>A0A507SXM6</accession>
<keyword evidence="5 7" id="KW-0676">Redox-active center</keyword>
<dbReference type="Proteomes" id="UP000320801">
    <property type="component" value="Unassembled WGS sequence"/>
</dbReference>
<dbReference type="Gene3D" id="3.40.30.10">
    <property type="entry name" value="Glutaredoxin"/>
    <property type="match status" value="1"/>
</dbReference>
<reference evidence="9 10" key="1">
    <citation type="submission" date="2019-03" db="EMBL/GenBank/DDBJ databases">
        <title>Characterization of a novel Mycoplasma cynos real-time PCR assay.</title>
        <authorList>
            <person name="Tallmadge R.L."/>
            <person name="Mitchell P.K."/>
            <person name="Goodman L."/>
        </authorList>
    </citation>
    <scope>NUCLEOTIDE SEQUENCE [LARGE SCALE GENOMIC DNA]</scope>
    <source>
        <strain evidence="9 10">1642</strain>
    </source>
</reference>
<keyword evidence="3" id="KW-0249">Electron transport</keyword>
<keyword evidence="10" id="KW-1185">Reference proteome</keyword>
<dbReference type="GO" id="GO:0015035">
    <property type="term" value="F:protein-disulfide reductase activity"/>
    <property type="evidence" value="ECO:0007669"/>
    <property type="project" value="InterPro"/>
</dbReference>
<dbReference type="GO" id="GO:0005737">
    <property type="term" value="C:cytoplasm"/>
    <property type="evidence" value="ECO:0007669"/>
    <property type="project" value="TreeGrafter"/>
</dbReference>
<sequence>MFRELNEQEYKEQFLPEHSDYVIVFHATWCPPCRLFKSTLEELSEKDGINVVRIDTDKNRMLSNEFGIKTLPTWFIIKGGEVVEKGSGYMLYAEFQTIVKKHL</sequence>
<proteinExistence type="inferred from homology"/>
<keyword evidence="4 7" id="KW-1015">Disulfide bond</keyword>
<dbReference type="InterPro" id="IPR005746">
    <property type="entry name" value="Thioredoxin"/>
</dbReference>